<dbReference type="RefSeq" id="XP_060539895.1">
    <property type="nucleotide sequence ID" value="XM_060683912.1"/>
</dbReference>
<keyword evidence="1" id="KW-0175">Coiled coil</keyword>
<dbReference type="PANTHER" id="PTHR22035:SF4">
    <property type="entry name" value="COILED-COIL DOMAIN-CONTAINING PROTEIN 7"/>
    <property type="match status" value="1"/>
</dbReference>
<dbReference type="Proteomes" id="UP001652622">
    <property type="component" value="Unplaced"/>
</dbReference>
<keyword evidence="3" id="KW-1185">Reference proteome</keyword>
<feature type="compositionally biased region" description="Basic and acidic residues" evidence="2">
    <location>
        <begin position="476"/>
        <end position="533"/>
    </location>
</feature>
<feature type="coiled-coil region" evidence="1">
    <location>
        <begin position="899"/>
        <end position="933"/>
    </location>
</feature>
<feature type="compositionally biased region" description="Basic and acidic residues" evidence="2">
    <location>
        <begin position="2491"/>
        <end position="2504"/>
    </location>
</feature>
<dbReference type="InterPro" id="IPR029272">
    <property type="entry name" value="CCDC7"/>
</dbReference>
<feature type="coiled-coil region" evidence="1">
    <location>
        <begin position="1908"/>
        <end position="1968"/>
    </location>
</feature>
<evidence type="ECO:0000313" key="5">
    <source>
        <dbReference type="RefSeq" id="XP_060539895.1"/>
    </source>
</evidence>
<proteinExistence type="predicted"/>
<feature type="coiled-coil region" evidence="1">
    <location>
        <begin position="742"/>
        <end position="820"/>
    </location>
</feature>
<reference evidence="4 5" key="1">
    <citation type="submission" date="2025-05" db="UniProtKB">
        <authorList>
            <consortium name="RefSeq"/>
        </authorList>
    </citation>
    <scope>IDENTIFICATION</scope>
    <source>
        <tissue evidence="4 5">Blood</tissue>
    </source>
</reference>
<feature type="coiled-coil region" evidence="1">
    <location>
        <begin position="2133"/>
        <end position="2178"/>
    </location>
</feature>
<evidence type="ECO:0000313" key="4">
    <source>
        <dbReference type="RefSeq" id="XP_060539891.1"/>
    </source>
</evidence>
<feature type="coiled-coil region" evidence="1">
    <location>
        <begin position="2412"/>
        <end position="2439"/>
    </location>
</feature>
<name>A0ABM3YUU2_PANGU</name>
<feature type="region of interest" description="Disordered" evidence="2">
    <location>
        <begin position="1"/>
        <end position="26"/>
    </location>
</feature>
<evidence type="ECO:0000256" key="2">
    <source>
        <dbReference type="SAM" id="MobiDB-lite"/>
    </source>
</evidence>
<evidence type="ECO:0000256" key="1">
    <source>
        <dbReference type="SAM" id="Coils"/>
    </source>
</evidence>
<feature type="coiled-coil region" evidence="1">
    <location>
        <begin position="1703"/>
        <end position="1801"/>
    </location>
</feature>
<protein>
    <submittedName>
        <fullName evidence="4 5">Uncharacterized protein CCDC7 isoform X1</fullName>
    </submittedName>
</protein>
<organism evidence="3 5">
    <name type="scientific">Pantherophis guttatus</name>
    <name type="common">Corn snake</name>
    <name type="synonym">Elaphe guttata</name>
    <dbReference type="NCBI Taxonomy" id="94885"/>
    <lineage>
        <taxon>Eukaryota</taxon>
        <taxon>Metazoa</taxon>
        <taxon>Chordata</taxon>
        <taxon>Craniata</taxon>
        <taxon>Vertebrata</taxon>
        <taxon>Euteleostomi</taxon>
        <taxon>Lepidosauria</taxon>
        <taxon>Squamata</taxon>
        <taxon>Bifurcata</taxon>
        <taxon>Unidentata</taxon>
        <taxon>Episquamata</taxon>
        <taxon>Toxicofera</taxon>
        <taxon>Serpentes</taxon>
        <taxon>Colubroidea</taxon>
        <taxon>Colubridae</taxon>
        <taxon>Colubrinae</taxon>
        <taxon>Pantherophis</taxon>
    </lineage>
</organism>
<feature type="region of interest" description="Disordered" evidence="2">
    <location>
        <begin position="2491"/>
        <end position="2510"/>
    </location>
</feature>
<dbReference type="Pfam" id="PF15368">
    <property type="entry name" value="BioT2"/>
    <property type="match status" value="1"/>
</dbReference>
<feature type="coiled-coil region" evidence="1">
    <location>
        <begin position="1577"/>
        <end position="1604"/>
    </location>
</feature>
<feature type="coiled-coil region" evidence="1">
    <location>
        <begin position="1161"/>
        <end position="1259"/>
    </location>
</feature>
<feature type="coiled-coil region" evidence="1">
    <location>
        <begin position="279"/>
        <end position="320"/>
    </location>
</feature>
<dbReference type="GeneID" id="117655279"/>
<evidence type="ECO:0000313" key="3">
    <source>
        <dbReference type="Proteomes" id="UP001652622"/>
    </source>
</evidence>
<feature type="compositionally biased region" description="Basic and acidic residues" evidence="2">
    <location>
        <begin position="441"/>
        <end position="456"/>
    </location>
</feature>
<feature type="compositionally biased region" description="Acidic residues" evidence="2">
    <location>
        <begin position="96"/>
        <end position="107"/>
    </location>
</feature>
<dbReference type="RefSeq" id="XP_060539891.1">
    <property type="nucleotide sequence ID" value="XM_060683908.1"/>
</dbReference>
<feature type="coiled-coil region" evidence="1">
    <location>
        <begin position="1321"/>
        <end position="1473"/>
    </location>
</feature>
<feature type="coiled-coil region" evidence="1">
    <location>
        <begin position="1031"/>
        <end position="1096"/>
    </location>
</feature>
<feature type="region of interest" description="Disordered" evidence="2">
    <location>
        <begin position="88"/>
        <end position="107"/>
    </location>
</feature>
<dbReference type="PANTHER" id="PTHR22035">
    <property type="entry name" value="COILED-COIL DOMAIN-CONTAINING PROTEIN 7"/>
    <property type="match status" value="1"/>
</dbReference>
<gene>
    <name evidence="4 5" type="primary">CCDC7</name>
</gene>
<feature type="coiled-coil region" evidence="1">
    <location>
        <begin position="367"/>
        <end position="412"/>
    </location>
</feature>
<feature type="coiled-coil region" evidence="1">
    <location>
        <begin position="169"/>
        <end position="196"/>
    </location>
</feature>
<feature type="region of interest" description="Disordered" evidence="2">
    <location>
        <begin position="414"/>
        <end position="533"/>
    </location>
</feature>
<sequence>MNATKQLKQKTIDRSSPGTRKKGGKYRRYEANSMVLMPAIPKETITQYSLGLTSGNKDRMFDEMDMLRNITTHLNEIVHTMEGVYIKEGEVKESKEEEEEEEEELPEDYEDMTSFLICCSQLRTQLENALREEKQILESLLKWFEKEVHEMEELGEEEIIPDWQVPLADKSITNNINQLLNRIQRLEELKGRVQELPKLIQISLPISKQEKKKAVSPTPPTPKDPKNIIEELAARHLTEDVMNMVQVFQEDTGQPQTIEMMNNRMIEIMKVFERQTNKLHRVVNEQDVLEGKLQKIQQEFRKLTEEKEIMEDELQKMKTSEQDKGIPETRKKLKLERVKIEEKPQVPSEKAQVTQKLEPGFAKEKDHIQMKEDLNKAQEDIQSLQEENRMLEEKLQKALQEVEKAKIQLAEIPPTIPDWQFPVSAGVEEVPKKGKKTSKGKAKDEMLPRKSQELSKQKGSAGVTEKLLKQASQPEDTDKKKEENKKIKSEMVDSKDVPKPKDSSEMKSRRLKGAGKDVSIEEKQELPDSAKDEEKILPMILDKHVEMLPPDSKSLREEITISPQEHVPSDKQKTLRISPEFKMKDTAEVKPLTLEKEIPRLDIDSVGLQREEESHHLISKSMLQLKDHLTKLKGMPEAETLAKLLLESDKGKLPERQKLELLQMLNQLVTPDEIQQAGEKEEDEKKRTLLANIVSVIRLLLQEQTPKADLSEKERNDLAEERTVLLSILDSHLKDYHQVRKLENIETEIRKLSEERIQLRANVELNMKDLEQARVRASSQPSEINENRVKELEKQRALLVDNLEANQKELESARFLEEKKIDKLAKQSLSLLAILKSNVKELEEVEALAATEPSIITDLKIKELTELRNEVAEHLEQNLQNIERGWSHAPGLTIESRLQEEELQELHELSELKQQLLESLESNQKALQEIQELAAAQTCNVNEHMLQELTEQRSHLTIELEATLDGIQDICHRPAERTTFIQPSEKELYDLHKLSEKKGQLLETLESNWRELEEVQEFAAIQPSDITAHKLQELTEQRKQVTTELEATLDGIQNICHQTTEISTFIPPSEKEVHELHELSERKQQLLEALESNQKELHEIHELEATQLESINEYKLQVLTEQKRFLTTDLEATLDTIQDVCRHSSERITFIQPSEKELHELDELAGKKHQLLKTLESNQKELQKIQECAPIQPDSVSEHKLQELNEQRRNLTIELEATLDGMQNVCCRASEKITFIKPTEKELNELHELSEKKHQLLETLGSNRKELQEIQELVAIQPGRVSEHKLQELTEQRIHLTSDLEAAVFDIQNICRHASERTTLVQSTEKELQELQELAKKKEQLIETLESNRKELQKIQELAATQPDSINEYKLQELTEQRRHLATDLEATLDDIQNVCHRYSERTTFIRPSEKELHELLMKEQQLLEKVESNEKELQDAKALATTQPGSISDYKVRELTKQRRSLIANLETIMHEIQTEFTSEGVSIVHPDERELYELSGKREEILAKLESVQKELDEASASAAAHPGSVSEHILHKLSEEKRHLIEELGHTTINLLKAKSVASERGIIGKSIEKELPINDLLMKKKELQEKLQSNEKKIEEAQILASIHPGIINEQALQELVEAKRHLITDLRTTVHDLQKAEHALEMAQTERSSEIIQKKRSLNHLLKKRELLQKRLDSNWTELEEVQALIAAKPGYINEFKLQVLSDERSNLSKELKKVFREILALQQGASEKFPDRRYGEKELYTLSEKKQLLLENLKKLQEAQALAVAHPGHMDEHKQKQLTEQRKHLTAELETIVKNIRRVEHSTSEILLDIRASEKDLHDLLEKKFEILEDLAFNQKELQEVQVLAAVHPDSTSDYKLQDLTTKNRHLTECLEATIQDIQEIHEIPKIPSETIIVTRPSDEKLYALSEKKEHLLENLESKEKELKEAETLEISQPGTVNAHKLQELNEQRRHLSVELEATVHDIQKIEDRASEETLMRRSEEIKLYKLRAWKKLLLEHLESNLELQEEIQTMEPDNTTEKKIEELHEQRKILIENLEAVVEDIDDMKSYISETGGIIKYVEKDLETLNQKKQMFLECLEINLNNLQEAQTVAVARASRRNEQQIIDLTNERKLLIAGLEAVTQDLQDMQDKEKVKKSKKQLLEDLCEQKELLLEKLSSNLKDLKQAQALAAAQPGSINEQKIQEFNEQRRLLSVGLEGIVQNIQIIQNLKSSRTELLTPGEIQGLYEKRRLYLDNMELNLKDLKVLQAAAVTQPDNEQIIQQLAEKKIILFDNLEGIIQDVEQEQNFDLEKGLTKRSDEREIHELLVFSALESKCYELEEMGTLPYNQLNVIKRKVHKLKEQRKSSFDRRHLLYPKEQPIENILEKQKEALKEFLQQRKHLFSYLRSSIENLQQKSIVWQDMSDENIAKQRCLAAKLEANMRDIQAAFEKTQKMEKSRDVESRQQFQPLISQKTTVTQPSYHQLLMTKVSSLQITKAPMIRNIRYEETSLDSTKSEERPTTSPLEQRGRILGREVDMSSRSKLIPQSLNNISSLFPFDISKFSADIALHELLEYNRTLLPGHKANLRHAWQLAQRKILQQQAILAEKFRGLSVFLPQPGGTTRFQDYSVHPSRPAWEANQLSQKSYPQKLSLLKRRLLGPEIKNNIKGATYSSAFQGLTNQVQDVDSFIICGKGCSPPRKDGPSPVIGQNSRSH</sequence>
<accession>A0ABM3YUU2</accession>